<dbReference type="OrthoDB" id="9810148at2"/>
<dbReference type="InterPro" id="IPR050238">
    <property type="entry name" value="DNA_Rep/Repair_Clamp_Loader"/>
</dbReference>
<accession>A0A139XFM1</accession>
<dbReference type="GO" id="GO:0006261">
    <property type="term" value="P:DNA-templated DNA replication"/>
    <property type="evidence" value="ECO:0007669"/>
    <property type="project" value="TreeGrafter"/>
</dbReference>
<evidence type="ECO:0000313" key="1">
    <source>
        <dbReference type="EMBL" id="KYC43469.1"/>
    </source>
</evidence>
<dbReference type="NCBIfam" id="NF005638">
    <property type="entry name" value="PRK07399.1"/>
    <property type="match status" value="1"/>
</dbReference>
<sequence>MNSFSPLIGQPQAVELLTQAVVKQRIAPAYLFVGPDGVGRSLAARCFVELLFDSHQNRIRQGNHPDLLWVEPTYQHQGQRLTSKEAEEKGLKRKAPPVIRLEQIRQIIEFLSRPPLEASRKIVVLEQAETMAEAAANALLKTLEEPGRATLILIAPTPEFVLSTIVSRCQRIPFYRLNRAAMAEILTQTGHGDILQYPAVFSVAAGSPGNAIASYQQLQAIPKEILQAATKFPSSYREALELARQIDKNLDTEAQLWLLDYLQQSYWEQWRQPSIIQQLEQARKSLLSYAQPRLVWECTFLSVTSDQ</sequence>
<organism evidence="1 2">
    <name type="scientific">Scytonema hofmannii PCC 7110</name>
    <dbReference type="NCBI Taxonomy" id="128403"/>
    <lineage>
        <taxon>Bacteria</taxon>
        <taxon>Bacillati</taxon>
        <taxon>Cyanobacteriota</taxon>
        <taxon>Cyanophyceae</taxon>
        <taxon>Nostocales</taxon>
        <taxon>Scytonemataceae</taxon>
        <taxon>Scytonema</taxon>
    </lineage>
</organism>
<gene>
    <name evidence="1" type="ORF">WA1_10395</name>
</gene>
<keyword evidence="2" id="KW-1185">Reference proteome</keyword>
<dbReference type="SUPFAM" id="SSF52540">
    <property type="entry name" value="P-loop containing nucleoside triphosphate hydrolases"/>
    <property type="match status" value="1"/>
</dbReference>
<dbReference type="EMBL" id="ANNX02000013">
    <property type="protein sequence ID" value="KYC43469.1"/>
    <property type="molecule type" value="Genomic_DNA"/>
</dbReference>
<dbReference type="AlphaFoldDB" id="A0A139XFM1"/>
<evidence type="ECO:0000313" key="2">
    <source>
        <dbReference type="Proteomes" id="UP000076925"/>
    </source>
</evidence>
<reference evidence="1 2" key="1">
    <citation type="journal article" date="2013" name="Genome Biol. Evol.">
        <title>Genomes of Stigonematalean cyanobacteria (subsection V) and the evolution of oxygenic photosynthesis from prokaryotes to plastids.</title>
        <authorList>
            <person name="Dagan T."/>
            <person name="Roettger M."/>
            <person name="Stucken K."/>
            <person name="Landan G."/>
            <person name="Koch R."/>
            <person name="Major P."/>
            <person name="Gould S.B."/>
            <person name="Goremykin V.V."/>
            <person name="Rippka R."/>
            <person name="Tandeau de Marsac N."/>
            <person name="Gugger M."/>
            <person name="Lockhart P.J."/>
            <person name="Allen J.F."/>
            <person name="Brune I."/>
            <person name="Maus I."/>
            <person name="Puhler A."/>
            <person name="Martin W.F."/>
        </authorList>
    </citation>
    <scope>NUCLEOTIDE SEQUENCE [LARGE SCALE GENOMIC DNA]</scope>
    <source>
        <strain evidence="1 2">PCC 7110</strain>
    </source>
</reference>
<comment type="caution">
    <text evidence="1">The sequence shown here is derived from an EMBL/GenBank/DDBJ whole genome shotgun (WGS) entry which is preliminary data.</text>
</comment>
<dbReference type="Pfam" id="PF13177">
    <property type="entry name" value="DNA_pol3_delta2"/>
    <property type="match status" value="1"/>
</dbReference>
<proteinExistence type="predicted"/>
<dbReference type="RefSeq" id="WP_017743939.1">
    <property type="nucleotide sequence ID" value="NZ_KQ976354.1"/>
</dbReference>
<dbReference type="PANTHER" id="PTHR11669">
    <property type="entry name" value="REPLICATION FACTOR C / DNA POLYMERASE III GAMMA-TAU SUBUNIT"/>
    <property type="match status" value="1"/>
</dbReference>
<name>A0A139XFM1_9CYAN</name>
<dbReference type="Gene3D" id="3.40.50.300">
    <property type="entry name" value="P-loop containing nucleotide triphosphate hydrolases"/>
    <property type="match status" value="1"/>
</dbReference>
<protein>
    <submittedName>
        <fullName evidence="1">DNA polymerase III subunit delta</fullName>
    </submittedName>
</protein>
<dbReference type="Proteomes" id="UP000076925">
    <property type="component" value="Unassembled WGS sequence"/>
</dbReference>
<dbReference type="InterPro" id="IPR027417">
    <property type="entry name" value="P-loop_NTPase"/>
</dbReference>
<dbReference type="PANTHER" id="PTHR11669:SF8">
    <property type="entry name" value="DNA POLYMERASE III SUBUNIT DELTA"/>
    <property type="match status" value="1"/>
</dbReference>
<dbReference type="STRING" id="128403.WA1_10395"/>